<dbReference type="EMBL" id="BGPR01144115">
    <property type="protein sequence ID" value="GBN73546.1"/>
    <property type="molecule type" value="Genomic_DNA"/>
</dbReference>
<proteinExistence type="predicted"/>
<evidence type="ECO:0000313" key="1">
    <source>
        <dbReference type="EMBL" id="GBN73546.1"/>
    </source>
</evidence>
<protein>
    <submittedName>
        <fullName evidence="1">Uncharacterized protein</fullName>
    </submittedName>
</protein>
<evidence type="ECO:0000313" key="2">
    <source>
        <dbReference type="Proteomes" id="UP000499080"/>
    </source>
</evidence>
<sequence>MRRLCQDDVLSFCVSDQSPFRRRSHCIPQNQEELTSTSAAATPSIGASGEFYVIEVQRSGRKIWMGNSFLLNAFIKVRHVWWEFCDRFSSLLNLPAGSRLQEV</sequence>
<organism evidence="1 2">
    <name type="scientific">Araneus ventricosus</name>
    <name type="common">Orbweaver spider</name>
    <name type="synonym">Epeira ventricosa</name>
    <dbReference type="NCBI Taxonomy" id="182803"/>
    <lineage>
        <taxon>Eukaryota</taxon>
        <taxon>Metazoa</taxon>
        <taxon>Ecdysozoa</taxon>
        <taxon>Arthropoda</taxon>
        <taxon>Chelicerata</taxon>
        <taxon>Arachnida</taxon>
        <taxon>Araneae</taxon>
        <taxon>Araneomorphae</taxon>
        <taxon>Entelegynae</taxon>
        <taxon>Araneoidea</taxon>
        <taxon>Araneidae</taxon>
        <taxon>Araneus</taxon>
    </lineage>
</organism>
<keyword evidence="2" id="KW-1185">Reference proteome</keyword>
<dbReference type="AlphaFoldDB" id="A0A4Y2RDP6"/>
<name>A0A4Y2RDP6_ARAVE</name>
<comment type="caution">
    <text evidence="1">The sequence shown here is derived from an EMBL/GenBank/DDBJ whole genome shotgun (WGS) entry which is preliminary data.</text>
</comment>
<accession>A0A4Y2RDP6</accession>
<reference evidence="1 2" key="1">
    <citation type="journal article" date="2019" name="Sci. Rep.">
        <title>Orb-weaving spider Araneus ventricosus genome elucidates the spidroin gene catalogue.</title>
        <authorList>
            <person name="Kono N."/>
            <person name="Nakamura H."/>
            <person name="Ohtoshi R."/>
            <person name="Moran D.A.P."/>
            <person name="Shinohara A."/>
            <person name="Yoshida Y."/>
            <person name="Fujiwara M."/>
            <person name="Mori M."/>
            <person name="Tomita M."/>
            <person name="Arakawa K."/>
        </authorList>
    </citation>
    <scope>NUCLEOTIDE SEQUENCE [LARGE SCALE GENOMIC DNA]</scope>
</reference>
<dbReference type="Proteomes" id="UP000499080">
    <property type="component" value="Unassembled WGS sequence"/>
</dbReference>
<gene>
    <name evidence="1" type="ORF">AVEN_188473_1</name>
</gene>